<dbReference type="Gene3D" id="1.10.275.10">
    <property type="entry name" value="Fumarase/aspartase (N-terminal domain)"/>
    <property type="match status" value="1"/>
</dbReference>
<feature type="region of interest" description="Disordered" evidence="6">
    <location>
        <begin position="457"/>
        <end position="481"/>
    </location>
</feature>
<keyword evidence="3" id="KW-0658">Purine biosynthesis</keyword>
<organism evidence="9 10">
    <name type="scientific">Tropheryma whipplei (strain Twist)</name>
    <name type="common">Whipple's bacillus</name>
    <dbReference type="NCBI Taxonomy" id="203267"/>
    <lineage>
        <taxon>Bacteria</taxon>
        <taxon>Bacillati</taxon>
        <taxon>Actinomycetota</taxon>
        <taxon>Actinomycetes</taxon>
        <taxon>Micrococcales</taxon>
        <taxon>Tropherymataceae</taxon>
        <taxon>Tropheryma</taxon>
    </lineage>
</organism>
<dbReference type="PANTHER" id="PTHR43411">
    <property type="entry name" value="ADENYLOSUCCINATE LYASE"/>
    <property type="match status" value="1"/>
</dbReference>
<dbReference type="SUPFAM" id="SSF48557">
    <property type="entry name" value="L-aspartase-like"/>
    <property type="match status" value="1"/>
</dbReference>
<dbReference type="GO" id="GO:0004018">
    <property type="term" value="F:N6-(1,2-dicarboxyethyl)AMP AMP-lyase (fumarate-forming) activity"/>
    <property type="evidence" value="ECO:0007669"/>
    <property type="project" value="InterPro"/>
</dbReference>
<evidence type="ECO:0000256" key="1">
    <source>
        <dbReference type="ARBA" id="ARBA00004706"/>
    </source>
</evidence>
<dbReference type="KEGG" id="twh:TWT_791"/>
<dbReference type="NCBIfam" id="NF006764">
    <property type="entry name" value="PRK09285.1"/>
    <property type="match status" value="1"/>
</dbReference>
<dbReference type="RefSeq" id="WP_011096737.1">
    <property type="nucleotide sequence ID" value="NC_004572.3"/>
</dbReference>
<feature type="domain" description="Adenylosuccinate lyase PurB C-terminal" evidence="8">
    <location>
        <begin position="328"/>
        <end position="448"/>
    </location>
</feature>
<dbReference type="Pfam" id="PF00206">
    <property type="entry name" value="Lyase_1"/>
    <property type="match status" value="1"/>
</dbReference>
<dbReference type="OrthoDB" id="9768878at2"/>
<evidence type="ECO:0000259" key="8">
    <source>
        <dbReference type="Pfam" id="PF08328"/>
    </source>
</evidence>
<gene>
    <name evidence="9" type="primary">purB</name>
    <name evidence="9" type="ordered locus">TWT_791</name>
</gene>
<evidence type="ECO:0000256" key="2">
    <source>
        <dbReference type="ARBA" id="ARBA00004734"/>
    </source>
</evidence>
<protein>
    <submittedName>
        <fullName evidence="9">Adenylosuccinate lyase</fullName>
        <ecNumber evidence="9">4.3.2.2</ecNumber>
    </submittedName>
</protein>
<evidence type="ECO:0000256" key="3">
    <source>
        <dbReference type="ARBA" id="ARBA00022755"/>
    </source>
</evidence>
<dbReference type="InterPro" id="IPR024083">
    <property type="entry name" value="Fumarase/histidase_N"/>
</dbReference>
<dbReference type="Proteomes" id="UP000002200">
    <property type="component" value="Chromosome"/>
</dbReference>
<dbReference type="PROSITE" id="PS00163">
    <property type="entry name" value="FUMARATE_LYASES"/>
    <property type="match status" value="1"/>
</dbReference>
<dbReference type="PRINTS" id="PR00149">
    <property type="entry name" value="FUMRATELYASE"/>
</dbReference>
<dbReference type="HOGENOM" id="CLU_025566_2_0_11"/>
<evidence type="ECO:0000313" key="9">
    <source>
        <dbReference type="EMBL" id="AAO44888.1"/>
    </source>
</evidence>
<evidence type="ECO:0000256" key="5">
    <source>
        <dbReference type="ARBA" id="ARBA00025012"/>
    </source>
</evidence>
<dbReference type="InterPro" id="IPR020557">
    <property type="entry name" value="Fumarate_lyase_CS"/>
</dbReference>
<name>Q83FF1_TROWT</name>
<dbReference type="STRING" id="203267.TWT_791"/>
<dbReference type="Pfam" id="PF08328">
    <property type="entry name" value="ASL_C"/>
    <property type="match status" value="1"/>
</dbReference>
<dbReference type="InterPro" id="IPR000362">
    <property type="entry name" value="Fumarate_lyase_fam"/>
</dbReference>
<dbReference type="EC" id="4.3.2.2" evidence="9"/>
<comment type="pathway">
    <text evidence="2">Purine metabolism; AMP biosynthesis via de novo pathway; AMP from IMP: step 2/2.</text>
</comment>
<dbReference type="InterPro" id="IPR013539">
    <property type="entry name" value="PurB_C"/>
</dbReference>
<dbReference type="Gene3D" id="1.20.200.10">
    <property type="entry name" value="Fumarase/aspartase (Central domain)"/>
    <property type="match status" value="1"/>
</dbReference>
<evidence type="ECO:0000256" key="4">
    <source>
        <dbReference type="ARBA" id="ARBA00023239"/>
    </source>
</evidence>
<comment type="pathway">
    <text evidence="1">Purine metabolism; IMP biosynthesis via de novo pathway; 5-amino-1-(5-phospho-D-ribosyl)imidazole-4-carboxamide from 5-amino-1-(5-phospho-D-ribosyl)imidazole-4-carboxylate: step 2/2.</text>
</comment>
<evidence type="ECO:0000259" key="7">
    <source>
        <dbReference type="Pfam" id="PF00206"/>
    </source>
</evidence>
<dbReference type="InterPro" id="IPR022761">
    <property type="entry name" value="Fumarate_lyase_N"/>
</dbReference>
<accession>Q83FF1</accession>
<dbReference type="GeneID" id="67388582"/>
<keyword evidence="4 9" id="KW-0456">Lyase</keyword>
<dbReference type="PANTHER" id="PTHR43411:SF1">
    <property type="entry name" value="ADENYLOSUCCINATE LYASE"/>
    <property type="match status" value="1"/>
</dbReference>
<dbReference type="InterPro" id="IPR047136">
    <property type="entry name" value="PurB_bact"/>
</dbReference>
<feature type="domain" description="Fumarate lyase N-terminal" evidence="7">
    <location>
        <begin position="14"/>
        <end position="308"/>
    </location>
</feature>
<dbReference type="CDD" id="cd01598">
    <property type="entry name" value="PurB"/>
    <property type="match status" value="1"/>
</dbReference>
<evidence type="ECO:0000256" key="6">
    <source>
        <dbReference type="SAM" id="MobiDB-lite"/>
    </source>
</evidence>
<evidence type="ECO:0000313" key="10">
    <source>
        <dbReference type="Proteomes" id="UP000002200"/>
    </source>
</evidence>
<dbReference type="EMBL" id="AE014184">
    <property type="protein sequence ID" value="AAO44888.1"/>
    <property type="molecule type" value="Genomic_DNA"/>
</dbReference>
<dbReference type="GO" id="GO:0006188">
    <property type="term" value="P:IMP biosynthetic process"/>
    <property type="evidence" value="ECO:0007669"/>
    <property type="project" value="InterPro"/>
</dbReference>
<dbReference type="AlphaFoldDB" id="Q83FF1"/>
<dbReference type="Gene3D" id="1.10.40.30">
    <property type="entry name" value="Fumarase/aspartase (C-terminal domain)"/>
    <property type="match status" value="1"/>
</dbReference>
<dbReference type="InterPro" id="IPR008948">
    <property type="entry name" value="L-Aspartase-like"/>
</dbReference>
<sequence>MSEDEYDSLSPLDGRYGPAVRALRGFLSESALIRERIRVEIGWVFFLWRKAVFGLAEPTKEDERFLSSIVHDAHKNIPRVKKIEERIQHDVKAVEIFLRERFTQQGLGNIVELLHFACTSEDINNLAYALNMKAALSEVILPSIDELIGHLEKMSQKYAGDAMLARTHGQPATPTTLGKELLVFVYRLKRQRKNLEDVQFLGKFSGATGTFSAHCVAAPNYPWQEWAKEFVNSFGLIYNPITTQIEPHDWQCELLERVGHICRILHNLATDMWSYISFGYFQQGFISESVGSSTMPHKVNPIRFENAEANLEMACGIISCIVASLSTSRLQRDLSDSSVQRNIGVALGHSLVAIDNLKRGLAGIRLNKNRLTEDLNNNWEVIAEAVQTTIRAEILACKSNEANPYERLKDFTRNKKITKHTLDEFITNLDLSEHAKKRLLELTPSKYTGLAERMVQAHSSGTGGTKNSIGTGGTKNSSGAG</sequence>
<dbReference type="eggNOG" id="COG0015">
    <property type="taxonomic scope" value="Bacteria"/>
</dbReference>
<comment type="function">
    <text evidence="5">Catalyzes two reactions in de novo purine nucleotide biosynthesis. Catalyzes the breakdown of 5-aminoimidazole- (N-succinylocarboxamide) ribotide (SAICAR or 2-[5-amino-1-(5-phospho-beta-D-ribosyl)imidazole-4-carboxamido]succinate) to 5-aminoimidazole-4-carboxamide ribotide (AICAR or 5-amino-1-(5-phospho-beta-D-ribosyl)imidazole-4-carboxamide) and fumarate, and of adenylosuccinate (ADS or N(6)-(1,2-dicarboxyethyl)-AMP) to adenosine monophosphate (AMP) and fumarate.</text>
</comment>
<reference evidence="9 10" key="1">
    <citation type="journal article" date="2003" name="Genome Res.">
        <title>Tropheryma whipplei twist: a human pathogenic Actinobacteria with a reduced genome.</title>
        <authorList>
            <person name="Raoult D."/>
            <person name="Ogata H."/>
            <person name="Audic S."/>
            <person name="Robert C."/>
            <person name="Suhre K."/>
            <person name="Drancourt M."/>
            <person name="Claverie J.-M."/>
        </authorList>
    </citation>
    <scope>NUCLEOTIDE SEQUENCE [LARGE SCALE GENOMIC DNA]</scope>
    <source>
        <strain evidence="9 10">Twist</strain>
    </source>
</reference>
<keyword evidence="10" id="KW-1185">Reference proteome</keyword>
<proteinExistence type="predicted"/>